<sequence>MAAKQPRRRQVPSKADQEGPTKVPETRADDVDSSKPTPLWRLVKVAYFLLLAGGVYLYYTTLLWETESSPTAVAEEDAYTAPVKVMALPGRGMGVVAARNISRASFYNLSYSHFPEGVQKGTARYNEELALAIFQNNAVAAGETTGIFPRMARLNHGCSHAFNVVYSWRDNEGVLVVHALKPIQEGQVGPI</sequence>
<gene>
    <name evidence="3" type="ORF">TRAPUB_9817</name>
</gene>
<dbReference type="InterPro" id="IPR046341">
    <property type="entry name" value="SET_dom_sf"/>
</dbReference>
<evidence type="ECO:0000256" key="2">
    <source>
        <dbReference type="SAM" id="Phobius"/>
    </source>
</evidence>
<reference evidence="3 4" key="1">
    <citation type="submission" date="2016-10" db="EMBL/GenBank/DDBJ databases">
        <title>Genome sequence of the basidiomycete white-rot fungus Trametes pubescens.</title>
        <authorList>
            <person name="Makela M.R."/>
            <person name="Granchi Z."/>
            <person name="Peng M."/>
            <person name="De Vries R.P."/>
            <person name="Grigoriev I."/>
            <person name="Riley R."/>
            <person name="Hilden K."/>
        </authorList>
    </citation>
    <scope>NUCLEOTIDE SEQUENCE [LARGE SCALE GENOMIC DNA]</scope>
    <source>
        <strain evidence="3 4">FBCC735</strain>
    </source>
</reference>
<dbReference type="PANTHER" id="PTHR47332">
    <property type="entry name" value="SET DOMAIN-CONTAINING PROTEIN 5"/>
    <property type="match status" value="1"/>
</dbReference>
<name>A0A1M2W1A6_TRAPU</name>
<keyword evidence="2" id="KW-0812">Transmembrane</keyword>
<dbReference type="STRING" id="154538.A0A1M2W1A6"/>
<feature type="region of interest" description="Disordered" evidence="1">
    <location>
        <begin position="1"/>
        <end position="35"/>
    </location>
</feature>
<evidence type="ECO:0008006" key="5">
    <source>
        <dbReference type="Google" id="ProtNLM"/>
    </source>
</evidence>
<proteinExistence type="predicted"/>
<dbReference type="Gene3D" id="2.170.270.10">
    <property type="entry name" value="SET domain"/>
    <property type="match status" value="1"/>
</dbReference>
<accession>A0A1M2W1A6</accession>
<keyword evidence="4" id="KW-1185">Reference proteome</keyword>
<evidence type="ECO:0000313" key="4">
    <source>
        <dbReference type="Proteomes" id="UP000184267"/>
    </source>
</evidence>
<dbReference type="PANTHER" id="PTHR47332:SF4">
    <property type="entry name" value="SET DOMAIN-CONTAINING PROTEIN 5"/>
    <property type="match status" value="1"/>
</dbReference>
<dbReference type="EMBL" id="MNAD01000375">
    <property type="protein sequence ID" value="OJT13628.1"/>
    <property type="molecule type" value="Genomic_DNA"/>
</dbReference>
<keyword evidence="2" id="KW-0472">Membrane</keyword>
<evidence type="ECO:0000313" key="3">
    <source>
        <dbReference type="EMBL" id="OJT13628.1"/>
    </source>
</evidence>
<dbReference type="AlphaFoldDB" id="A0A1M2W1A6"/>
<protein>
    <recommendedName>
        <fullName evidence="5">SET domain-containing protein</fullName>
    </recommendedName>
</protein>
<feature type="compositionally biased region" description="Basic and acidic residues" evidence="1">
    <location>
        <begin position="15"/>
        <end position="33"/>
    </location>
</feature>
<organism evidence="3 4">
    <name type="scientific">Trametes pubescens</name>
    <name type="common">White-rot fungus</name>
    <dbReference type="NCBI Taxonomy" id="154538"/>
    <lineage>
        <taxon>Eukaryota</taxon>
        <taxon>Fungi</taxon>
        <taxon>Dikarya</taxon>
        <taxon>Basidiomycota</taxon>
        <taxon>Agaricomycotina</taxon>
        <taxon>Agaricomycetes</taxon>
        <taxon>Polyporales</taxon>
        <taxon>Polyporaceae</taxon>
        <taxon>Trametes</taxon>
    </lineage>
</organism>
<evidence type="ECO:0000256" key="1">
    <source>
        <dbReference type="SAM" id="MobiDB-lite"/>
    </source>
</evidence>
<dbReference type="Proteomes" id="UP000184267">
    <property type="component" value="Unassembled WGS sequence"/>
</dbReference>
<comment type="caution">
    <text evidence="3">The sequence shown here is derived from an EMBL/GenBank/DDBJ whole genome shotgun (WGS) entry which is preliminary data.</text>
</comment>
<feature type="compositionally biased region" description="Basic residues" evidence="1">
    <location>
        <begin position="1"/>
        <end position="11"/>
    </location>
</feature>
<keyword evidence="2" id="KW-1133">Transmembrane helix</keyword>
<dbReference type="SUPFAM" id="SSF82199">
    <property type="entry name" value="SET domain"/>
    <property type="match status" value="1"/>
</dbReference>
<dbReference type="OrthoDB" id="265717at2759"/>
<dbReference type="InterPro" id="IPR053185">
    <property type="entry name" value="SET_domain_protein"/>
</dbReference>
<feature type="transmembrane region" description="Helical" evidence="2">
    <location>
        <begin position="45"/>
        <end position="64"/>
    </location>
</feature>